<dbReference type="Proteomes" id="UP000769766">
    <property type="component" value="Unassembled WGS sequence"/>
</dbReference>
<reference evidence="9" key="1">
    <citation type="submission" date="2020-07" db="EMBL/GenBank/DDBJ databases">
        <title>Huge and variable diversity of episymbiotic CPR bacteria and DPANN archaea in groundwater ecosystems.</title>
        <authorList>
            <person name="He C.Y."/>
            <person name="Keren R."/>
            <person name="Whittaker M."/>
            <person name="Farag I.F."/>
            <person name="Doudna J."/>
            <person name="Cate J.H.D."/>
            <person name="Banfield J.F."/>
        </authorList>
    </citation>
    <scope>NUCLEOTIDE SEQUENCE</scope>
    <source>
        <strain evidence="9">NC_groundwater_672_Ag_B-0.1um_62_36</strain>
    </source>
</reference>
<feature type="non-terminal residue" evidence="9">
    <location>
        <position position="178"/>
    </location>
</feature>
<dbReference type="EMBL" id="JACPRF010000149">
    <property type="protein sequence ID" value="MBI2876189.1"/>
    <property type="molecule type" value="Genomic_DNA"/>
</dbReference>
<dbReference type="PANTHER" id="PTHR32071">
    <property type="entry name" value="TRANSCRIPTIONAL REGULATORY PROTEIN"/>
    <property type="match status" value="1"/>
</dbReference>
<keyword evidence="4" id="KW-0902">Two-component regulatory system</keyword>
<dbReference type="FunFam" id="3.40.50.2300:FF:000018">
    <property type="entry name" value="DNA-binding transcriptional regulator NtrC"/>
    <property type="match status" value="1"/>
</dbReference>
<proteinExistence type="predicted"/>
<dbReference type="PROSITE" id="PS50110">
    <property type="entry name" value="RESPONSE_REGULATORY"/>
    <property type="match status" value="1"/>
</dbReference>
<sequence length="178" mass="19941">MSDDIQILVIDDEAEMRRLLGKVLSKEGYAVQTSLSGTDALKRVERTPFDIVVTDLKMRGMDGIEVLRTIKRTSPETTVVLMTAFGSIDSAIQAMKEGAYHYITKPFKMEGLLILLRRALEERQLQREVLSLRQEVQGRYRFSNILGKSRAMQAVFELIRKVSASKSTVLLSGESGTG</sequence>
<evidence type="ECO:0000256" key="5">
    <source>
        <dbReference type="ARBA" id="ARBA00023015"/>
    </source>
</evidence>
<evidence type="ECO:0000313" key="9">
    <source>
        <dbReference type="EMBL" id="MBI2876189.1"/>
    </source>
</evidence>
<evidence type="ECO:0000259" key="8">
    <source>
        <dbReference type="PROSITE" id="PS50110"/>
    </source>
</evidence>
<keyword evidence="2" id="KW-0547">Nucleotide-binding</keyword>
<accession>A0A932CN63</accession>
<keyword evidence="3" id="KW-0067">ATP-binding</keyword>
<name>A0A932CN63_UNCTE</name>
<keyword evidence="5" id="KW-0805">Transcription regulation</keyword>
<protein>
    <submittedName>
        <fullName evidence="9">Sigma-54-dependent Fis family transcriptional regulator</fullName>
    </submittedName>
</protein>
<comment type="caution">
    <text evidence="9">The sequence shown here is derived from an EMBL/GenBank/DDBJ whole genome shotgun (WGS) entry which is preliminary data.</text>
</comment>
<keyword evidence="1 7" id="KW-0597">Phosphoprotein</keyword>
<evidence type="ECO:0000256" key="2">
    <source>
        <dbReference type="ARBA" id="ARBA00022741"/>
    </source>
</evidence>
<organism evidence="9 10">
    <name type="scientific">Tectimicrobiota bacterium</name>
    <dbReference type="NCBI Taxonomy" id="2528274"/>
    <lineage>
        <taxon>Bacteria</taxon>
        <taxon>Pseudomonadati</taxon>
        <taxon>Nitrospinota/Tectimicrobiota group</taxon>
        <taxon>Candidatus Tectimicrobiota</taxon>
    </lineage>
</organism>
<dbReference type="Pfam" id="PF00072">
    <property type="entry name" value="Response_reg"/>
    <property type="match status" value="1"/>
</dbReference>
<dbReference type="InterPro" id="IPR027417">
    <property type="entry name" value="P-loop_NTPase"/>
</dbReference>
<dbReference type="AlphaFoldDB" id="A0A932CN63"/>
<dbReference type="InterPro" id="IPR011006">
    <property type="entry name" value="CheY-like_superfamily"/>
</dbReference>
<dbReference type="PANTHER" id="PTHR32071:SF113">
    <property type="entry name" value="ALGINATE BIOSYNTHESIS TRANSCRIPTIONAL REGULATORY PROTEIN ALGB"/>
    <property type="match status" value="1"/>
</dbReference>
<evidence type="ECO:0000256" key="3">
    <source>
        <dbReference type="ARBA" id="ARBA00022840"/>
    </source>
</evidence>
<dbReference type="InterPro" id="IPR002078">
    <property type="entry name" value="Sigma_54_int"/>
</dbReference>
<gene>
    <name evidence="9" type="ORF">HYY20_04845</name>
</gene>
<evidence type="ECO:0000256" key="6">
    <source>
        <dbReference type="ARBA" id="ARBA00023163"/>
    </source>
</evidence>
<dbReference type="SMART" id="SM00448">
    <property type="entry name" value="REC"/>
    <property type="match status" value="1"/>
</dbReference>
<dbReference type="GO" id="GO:0005524">
    <property type="term" value="F:ATP binding"/>
    <property type="evidence" value="ECO:0007669"/>
    <property type="project" value="UniProtKB-KW"/>
</dbReference>
<dbReference type="GO" id="GO:0000160">
    <property type="term" value="P:phosphorelay signal transduction system"/>
    <property type="evidence" value="ECO:0007669"/>
    <property type="project" value="UniProtKB-KW"/>
</dbReference>
<evidence type="ECO:0000313" key="10">
    <source>
        <dbReference type="Proteomes" id="UP000769766"/>
    </source>
</evidence>
<feature type="domain" description="Response regulatory" evidence="8">
    <location>
        <begin position="6"/>
        <end position="120"/>
    </location>
</feature>
<dbReference type="InterPro" id="IPR001789">
    <property type="entry name" value="Sig_transdc_resp-reg_receiver"/>
</dbReference>
<dbReference type="Pfam" id="PF00158">
    <property type="entry name" value="Sigma54_activat"/>
    <property type="match status" value="1"/>
</dbReference>
<evidence type="ECO:0000256" key="7">
    <source>
        <dbReference type="PROSITE-ProRule" id="PRU00169"/>
    </source>
</evidence>
<evidence type="ECO:0000256" key="1">
    <source>
        <dbReference type="ARBA" id="ARBA00022553"/>
    </source>
</evidence>
<dbReference type="GO" id="GO:0006355">
    <property type="term" value="P:regulation of DNA-templated transcription"/>
    <property type="evidence" value="ECO:0007669"/>
    <property type="project" value="InterPro"/>
</dbReference>
<evidence type="ECO:0000256" key="4">
    <source>
        <dbReference type="ARBA" id="ARBA00023012"/>
    </source>
</evidence>
<keyword evidence="6" id="KW-0804">Transcription</keyword>
<dbReference type="Gene3D" id="3.40.50.300">
    <property type="entry name" value="P-loop containing nucleotide triphosphate hydrolases"/>
    <property type="match status" value="1"/>
</dbReference>
<dbReference type="Gene3D" id="3.40.50.2300">
    <property type="match status" value="1"/>
</dbReference>
<feature type="modified residue" description="4-aspartylphosphate" evidence="7">
    <location>
        <position position="55"/>
    </location>
</feature>
<dbReference type="SUPFAM" id="SSF52172">
    <property type="entry name" value="CheY-like"/>
    <property type="match status" value="1"/>
</dbReference>